<comment type="catalytic activity">
    <reaction evidence="8">
        <text>fluoride(in) = fluoride(out)</text>
        <dbReference type="Rhea" id="RHEA:76159"/>
        <dbReference type="ChEBI" id="CHEBI:17051"/>
    </reaction>
    <physiologicalReaction direction="left-to-right" evidence="8">
        <dbReference type="Rhea" id="RHEA:76160"/>
    </physiologicalReaction>
</comment>
<dbReference type="HAMAP" id="MF_00454">
    <property type="entry name" value="FluC"/>
    <property type="match status" value="1"/>
</dbReference>
<evidence type="ECO:0000256" key="4">
    <source>
        <dbReference type="ARBA" id="ARBA00022989"/>
    </source>
</evidence>
<dbReference type="EMBL" id="CP033898">
    <property type="protein sequence ID" value="AZA08579.1"/>
    <property type="molecule type" value="Genomic_DNA"/>
</dbReference>
<keyword evidence="12" id="KW-1185">Reference proteome</keyword>
<keyword evidence="10" id="KW-0915">Sodium</keyword>
<keyword evidence="3 10" id="KW-0812">Transmembrane</keyword>
<keyword evidence="5 10" id="KW-0472">Membrane</keyword>
<organism evidence="11 12">
    <name type="scientific">Corynebacterium pseudopelargi</name>
    <dbReference type="NCBI Taxonomy" id="2080757"/>
    <lineage>
        <taxon>Bacteria</taxon>
        <taxon>Bacillati</taxon>
        <taxon>Actinomycetota</taxon>
        <taxon>Actinomycetes</taxon>
        <taxon>Mycobacteriales</taxon>
        <taxon>Corynebacteriaceae</taxon>
        <taxon>Corynebacterium</taxon>
    </lineage>
</organism>
<comment type="similarity">
    <text evidence="7 10">Belongs to the fluoride channel Fluc/FEX (TC 1.A.43) family.</text>
</comment>
<dbReference type="Proteomes" id="UP000271426">
    <property type="component" value="Chromosome"/>
</dbReference>
<comment type="subcellular location">
    <subcellularLocation>
        <location evidence="1 10">Cell membrane</location>
        <topology evidence="1 10">Multi-pass membrane protein</topology>
    </subcellularLocation>
</comment>
<dbReference type="Pfam" id="PF02537">
    <property type="entry name" value="CRCB"/>
    <property type="match status" value="1"/>
</dbReference>
<evidence type="ECO:0000256" key="7">
    <source>
        <dbReference type="ARBA" id="ARBA00035120"/>
    </source>
</evidence>
<evidence type="ECO:0000256" key="5">
    <source>
        <dbReference type="ARBA" id="ARBA00023136"/>
    </source>
</evidence>
<feature type="transmembrane region" description="Helical" evidence="10">
    <location>
        <begin position="12"/>
        <end position="34"/>
    </location>
</feature>
<evidence type="ECO:0000256" key="1">
    <source>
        <dbReference type="ARBA" id="ARBA00004651"/>
    </source>
</evidence>
<comment type="activity regulation">
    <text evidence="10">Na(+) is not transported, but it plays an essential structural role and its presence is essential for fluoride channel function.</text>
</comment>
<dbReference type="KEGG" id="cpso:CPPEL_02205"/>
<evidence type="ECO:0000256" key="3">
    <source>
        <dbReference type="ARBA" id="ARBA00022692"/>
    </source>
</evidence>
<keyword evidence="10" id="KW-0406">Ion transport</keyword>
<evidence type="ECO:0000256" key="8">
    <source>
        <dbReference type="ARBA" id="ARBA00035585"/>
    </source>
</evidence>
<dbReference type="GO" id="GO:0140114">
    <property type="term" value="P:cellular detoxification of fluoride"/>
    <property type="evidence" value="ECO:0007669"/>
    <property type="project" value="UniProtKB-UniRule"/>
</dbReference>
<keyword evidence="10" id="KW-0479">Metal-binding</keyword>
<protein>
    <recommendedName>
        <fullName evidence="10">Fluoride-specific ion channel FluC</fullName>
    </recommendedName>
</protein>
<comment type="function">
    <text evidence="9 10">Fluoride-specific ion channel. Important for reducing fluoride concentration in the cell, thus reducing its toxicity.</text>
</comment>
<keyword evidence="2 10" id="KW-1003">Cell membrane</keyword>
<dbReference type="RefSeq" id="WP_123959603.1">
    <property type="nucleotide sequence ID" value="NZ_CP033898.1"/>
</dbReference>
<dbReference type="GO" id="GO:0062054">
    <property type="term" value="F:fluoride channel activity"/>
    <property type="evidence" value="ECO:0007669"/>
    <property type="project" value="UniProtKB-UniRule"/>
</dbReference>
<evidence type="ECO:0000313" key="12">
    <source>
        <dbReference type="Proteomes" id="UP000271426"/>
    </source>
</evidence>
<proteinExistence type="inferred from homology"/>
<evidence type="ECO:0000256" key="2">
    <source>
        <dbReference type="ARBA" id="ARBA00022475"/>
    </source>
</evidence>
<evidence type="ECO:0000256" key="10">
    <source>
        <dbReference type="HAMAP-Rule" id="MF_00454"/>
    </source>
</evidence>
<dbReference type="AlphaFoldDB" id="A0A3G6ISH6"/>
<reference evidence="11 12" key="1">
    <citation type="submission" date="2018-11" db="EMBL/GenBank/DDBJ databases">
        <authorList>
            <person name="Kleinhagauer T."/>
            <person name="Glaeser S.P."/>
            <person name="Spergser J."/>
            <person name="Ruckert C."/>
            <person name="Kaempfer P."/>
            <person name="Busse H.-J."/>
        </authorList>
    </citation>
    <scope>NUCLEOTIDE SEQUENCE [LARGE SCALE GENOMIC DNA]</scope>
    <source>
        <strain evidence="11 12">812CH</strain>
    </source>
</reference>
<name>A0A3G6ISH6_9CORY</name>
<evidence type="ECO:0000313" key="11">
    <source>
        <dbReference type="EMBL" id="AZA08579.1"/>
    </source>
</evidence>
<dbReference type="OrthoDB" id="5148600at2"/>
<keyword evidence="6 10" id="KW-0407">Ion channel</keyword>
<evidence type="ECO:0000256" key="6">
    <source>
        <dbReference type="ARBA" id="ARBA00023303"/>
    </source>
</evidence>
<sequence>MAYGIRIEAKNMSALSVLAIALGGALGGLLRWALSLLGPVRGTLAANTLACALLGACLAIGIDGFWGLFLATGVAGAFSTWSTLAKELGGLIQAAKHASAALTLVLNLLAGALALWAGGAIGAWVL</sequence>
<feature type="binding site" evidence="10">
    <location>
        <position position="79"/>
    </location>
    <ligand>
        <name>Na(+)</name>
        <dbReference type="ChEBI" id="CHEBI:29101"/>
        <note>structural</note>
    </ligand>
</feature>
<dbReference type="GO" id="GO:0005886">
    <property type="term" value="C:plasma membrane"/>
    <property type="evidence" value="ECO:0007669"/>
    <property type="project" value="UniProtKB-SubCell"/>
</dbReference>
<accession>A0A3G6ISH6</accession>
<gene>
    <name evidence="10 11" type="primary">crcB</name>
    <name evidence="10" type="synonym">fluC</name>
    <name evidence="11" type="ORF">CPPEL_02205</name>
</gene>
<dbReference type="GO" id="GO:0046872">
    <property type="term" value="F:metal ion binding"/>
    <property type="evidence" value="ECO:0007669"/>
    <property type="project" value="UniProtKB-KW"/>
</dbReference>
<evidence type="ECO:0000256" key="9">
    <source>
        <dbReference type="ARBA" id="ARBA00049940"/>
    </source>
</evidence>
<feature type="binding site" evidence="10">
    <location>
        <position position="76"/>
    </location>
    <ligand>
        <name>Na(+)</name>
        <dbReference type="ChEBI" id="CHEBI:29101"/>
        <note>structural</note>
    </ligand>
</feature>
<dbReference type="InterPro" id="IPR003691">
    <property type="entry name" value="FluC"/>
</dbReference>
<keyword evidence="4 10" id="KW-1133">Transmembrane helix</keyword>
<feature type="transmembrane region" description="Helical" evidence="10">
    <location>
        <begin position="100"/>
        <end position="125"/>
    </location>
</feature>
<keyword evidence="10" id="KW-0813">Transport</keyword>
<feature type="transmembrane region" description="Helical" evidence="10">
    <location>
        <begin position="46"/>
        <end position="79"/>
    </location>
</feature>